<dbReference type="AlphaFoldDB" id="A0A7R6SWX4"/>
<protein>
    <submittedName>
        <fullName evidence="1">Uncharacterized protein</fullName>
    </submittedName>
</protein>
<organism evidence="1 2">
    <name type="scientific">Neptunomonas japonica JAMM 1380</name>
    <dbReference type="NCBI Taxonomy" id="1441457"/>
    <lineage>
        <taxon>Bacteria</taxon>
        <taxon>Pseudomonadati</taxon>
        <taxon>Pseudomonadota</taxon>
        <taxon>Gammaproteobacteria</taxon>
        <taxon>Oceanospirillales</taxon>
        <taxon>Oceanospirillaceae</taxon>
        <taxon>Neptunomonas</taxon>
    </lineage>
</organism>
<dbReference type="RefSeq" id="WP_201348026.1">
    <property type="nucleotide sequence ID" value="NZ_AP014546.1"/>
</dbReference>
<dbReference type="EMBL" id="AP014546">
    <property type="protein sequence ID" value="BBB30871.1"/>
    <property type="molecule type" value="Genomic_DNA"/>
</dbReference>
<sequence length="331" mass="38100">MLTKKSITRLVLICFVAFLSLLGYRTWLLNSTKFISFDKQLEEISGIEFDKKQQLWAINDGGDSPRLYQLDGVGKIERSIQIENAKNWDWEDMTQDDFGHFFIGDFGNNDNDREWLTIYKIENPTDIKSTSTRAEIIKFTNPEFKVGLDEKVRKNAHYDVEAFIYYKRSLYLFTKNRSSPFDGKTRLYRIGDYAANFTAQYINEFSTCATIKELCWVTSAALSPDRSKLVLLDSERLWLFENWQGDDFFSGDVYQIDLGIVTQKEAVAFYTDNIIVFADEVFSGIGGNGYVIRLDKVKKKLIQKSGKLINAPAAKTTLPIEQNELKTSSQK</sequence>
<evidence type="ECO:0000313" key="2">
    <source>
        <dbReference type="Proteomes" id="UP000595332"/>
    </source>
</evidence>
<reference evidence="1 2" key="1">
    <citation type="journal article" date="2008" name="Int. J. Syst. Evol. Microbiol.">
        <title>Neptunomonas japonica sp. nov., an Osedax japonicus symbiont-like bacterium isolated from sediment adjacent to sperm whale carcasses off Kagoshima, Japan.</title>
        <authorList>
            <person name="Miyazaki M."/>
            <person name="Nogi Y."/>
            <person name="Fujiwara Y."/>
            <person name="Kawato M."/>
            <person name="Kubokawa K."/>
            <person name="Horikoshi K."/>
        </authorList>
    </citation>
    <scope>NUCLEOTIDE SEQUENCE [LARGE SCALE GENOMIC DNA]</scope>
    <source>
        <strain evidence="1 2">JAMM 1380</strain>
    </source>
</reference>
<dbReference type="Proteomes" id="UP000595332">
    <property type="component" value="Chromosome"/>
</dbReference>
<keyword evidence="2" id="KW-1185">Reference proteome</keyword>
<gene>
    <name evidence="1" type="ORF">NEJAP_2931</name>
</gene>
<dbReference type="SUPFAM" id="SSF63829">
    <property type="entry name" value="Calcium-dependent phosphotriesterase"/>
    <property type="match status" value="1"/>
</dbReference>
<evidence type="ECO:0000313" key="1">
    <source>
        <dbReference type="EMBL" id="BBB30871.1"/>
    </source>
</evidence>
<dbReference type="KEGG" id="njp:NEJAP_2931"/>
<accession>A0A7R6SWX4</accession>
<proteinExistence type="predicted"/>
<name>A0A7R6SWX4_9GAMM</name>